<feature type="transmembrane region" description="Helical" evidence="1">
    <location>
        <begin position="163"/>
        <end position="181"/>
    </location>
</feature>
<name>A0A8I0GBX8_9ACTO</name>
<reference evidence="2 3" key="1">
    <citation type="submission" date="2020-08" db="EMBL/GenBank/DDBJ databases">
        <title>Winkia gen. nov., sp. nov., isolated from faeces of the Anser albifrons in China.</title>
        <authorList>
            <person name="Liu Q."/>
        </authorList>
    </citation>
    <scope>NUCLEOTIDE SEQUENCE [LARGE SCALE GENOMIC DNA]</scope>
    <source>
        <strain evidence="2 3">C62</strain>
    </source>
</reference>
<evidence type="ECO:0000256" key="1">
    <source>
        <dbReference type="SAM" id="Phobius"/>
    </source>
</evidence>
<evidence type="ECO:0000313" key="2">
    <source>
        <dbReference type="EMBL" id="MBD3689953.1"/>
    </source>
</evidence>
<dbReference type="EMBL" id="JACRUO010000002">
    <property type="protein sequence ID" value="MBD3689953.1"/>
    <property type="molecule type" value="Genomic_DNA"/>
</dbReference>
<dbReference type="GO" id="GO:0016020">
    <property type="term" value="C:membrane"/>
    <property type="evidence" value="ECO:0007669"/>
    <property type="project" value="InterPro"/>
</dbReference>
<dbReference type="InterPro" id="IPR034804">
    <property type="entry name" value="SQR/QFR_C/D"/>
</dbReference>
<sequence>MKQCMAVSGVFFVLFVLMHSYGNLKILAGPEAYNEYAHHLRTFLMPILPYEGLLWILRIVLVVLVLVHMGSAIHLWMRGRKARGAAYDKKKNILNNYAARTMMYGGIYLIIFIVFHLLHFTIKAVKVGDTANYSVTATQNIHGEAVPAAPWNMMVTTFSPENWWALVIYLIAVGCLGLHIAHGVWSALQTMGWLRGNTRRLIVPLSGLIGALVFLMFAIPPVYLMVTQPAPIGL</sequence>
<feature type="transmembrane region" description="Helical" evidence="1">
    <location>
        <begin position="201"/>
        <end position="226"/>
    </location>
</feature>
<keyword evidence="1" id="KW-0472">Membrane</keyword>
<comment type="caution">
    <text evidence="2">The sequence shown here is derived from an EMBL/GenBank/DDBJ whole genome shotgun (WGS) entry which is preliminary data.</text>
</comment>
<feature type="transmembrane region" description="Helical" evidence="1">
    <location>
        <begin position="52"/>
        <end position="76"/>
    </location>
</feature>
<dbReference type="CDD" id="cd03498">
    <property type="entry name" value="SQR_TypeB_2_TM"/>
    <property type="match status" value="1"/>
</dbReference>
<dbReference type="Gene3D" id="1.20.1300.10">
    <property type="entry name" value="Fumarate reductase/succinate dehydrogenase, transmembrane subunit"/>
    <property type="match status" value="1"/>
</dbReference>
<dbReference type="NCBIfam" id="TIGR02046">
    <property type="entry name" value="sdhC_b558_fam"/>
    <property type="match status" value="1"/>
</dbReference>
<keyword evidence="1" id="KW-1133">Transmembrane helix</keyword>
<keyword evidence="3" id="KW-1185">Reference proteome</keyword>
<protein>
    <submittedName>
        <fullName evidence="2">Succinate dehydrogenase cytochrome b subunit</fullName>
    </submittedName>
</protein>
<feature type="transmembrane region" description="Helical" evidence="1">
    <location>
        <begin position="97"/>
        <end position="118"/>
    </location>
</feature>
<dbReference type="AlphaFoldDB" id="A0A8I0GBX8"/>
<evidence type="ECO:0000313" key="3">
    <source>
        <dbReference type="Proteomes" id="UP000627538"/>
    </source>
</evidence>
<organism evidence="2 3">
    <name type="scientific">Nanchangia anserum</name>
    <dbReference type="NCBI Taxonomy" id="2692125"/>
    <lineage>
        <taxon>Bacteria</taxon>
        <taxon>Bacillati</taxon>
        <taxon>Actinomycetota</taxon>
        <taxon>Actinomycetes</taxon>
        <taxon>Actinomycetales</taxon>
        <taxon>Actinomycetaceae</taxon>
        <taxon>Nanchangia</taxon>
    </lineage>
</organism>
<gene>
    <name evidence="2" type="ORF">H8R10_06915</name>
</gene>
<accession>A0A8I0GBX8</accession>
<dbReference type="SUPFAM" id="SSF81343">
    <property type="entry name" value="Fumarate reductase respiratory complex transmembrane subunits"/>
    <property type="match status" value="1"/>
</dbReference>
<proteinExistence type="predicted"/>
<dbReference type="Proteomes" id="UP000627538">
    <property type="component" value="Unassembled WGS sequence"/>
</dbReference>
<keyword evidence="1" id="KW-0812">Transmembrane</keyword>
<dbReference type="RefSeq" id="WP_191072064.1">
    <property type="nucleotide sequence ID" value="NZ_JACRUO010000002.1"/>
</dbReference>
<dbReference type="InterPro" id="IPR011138">
    <property type="entry name" value="Cytochrome_b-558"/>
</dbReference>